<comment type="similarity">
    <text evidence="1">Belongs to the stanniocalcin family.</text>
</comment>
<keyword evidence="3" id="KW-0372">Hormone</keyword>
<dbReference type="OrthoDB" id="9970481at2759"/>
<dbReference type="GO" id="GO:0005179">
    <property type="term" value="F:hormone activity"/>
    <property type="evidence" value="ECO:0007669"/>
    <property type="project" value="UniProtKB-KW"/>
</dbReference>
<keyword evidence="6" id="KW-1185">Reference proteome</keyword>
<comment type="caution">
    <text evidence="5">The sequence shown here is derived from an EMBL/GenBank/DDBJ whole genome shotgun (WGS) entry which is preliminary data.</text>
</comment>
<evidence type="ECO:0000313" key="5">
    <source>
        <dbReference type="EMBL" id="PVD35215.1"/>
    </source>
</evidence>
<sequence>MCRSVGSFFGATSKIQEMMVQRDMRVNALPPTCVTQSIFPPRTLPGQDFINGTSQCLTRGLLHLYRTDTVDCHRLSHDAFDLISSCYSANGFCDVVKENAAVFADVFQARHLFMHGALKIWKEIMEIIYQCNPDQIHKFASFAIGISNRLWNSGDSSGHS</sequence>
<dbReference type="InterPro" id="IPR004978">
    <property type="entry name" value="Stanniocalcin"/>
</dbReference>
<dbReference type="AlphaFoldDB" id="A0A2T7PP82"/>
<evidence type="ECO:0000313" key="6">
    <source>
        <dbReference type="Proteomes" id="UP000245119"/>
    </source>
</evidence>
<evidence type="ECO:0000256" key="4">
    <source>
        <dbReference type="ARBA" id="ARBA00023157"/>
    </source>
</evidence>
<comment type="subunit">
    <text evidence="2">Homodimer; disulfide-linked.</text>
</comment>
<keyword evidence="4" id="KW-1015">Disulfide bond</keyword>
<proteinExistence type="inferred from homology"/>
<protein>
    <submittedName>
        <fullName evidence="5">Uncharacterized protein</fullName>
    </submittedName>
</protein>
<evidence type="ECO:0000256" key="1">
    <source>
        <dbReference type="ARBA" id="ARBA00008693"/>
    </source>
</evidence>
<dbReference type="PANTHER" id="PTHR11245">
    <property type="entry name" value="STANNIOCALCIN"/>
    <property type="match status" value="1"/>
</dbReference>
<accession>A0A2T7PP82</accession>
<dbReference type="EMBL" id="PZQS01000003">
    <property type="protein sequence ID" value="PVD35215.1"/>
    <property type="molecule type" value="Genomic_DNA"/>
</dbReference>
<evidence type="ECO:0000256" key="2">
    <source>
        <dbReference type="ARBA" id="ARBA00011748"/>
    </source>
</evidence>
<reference evidence="5 6" key="1">
    <citation type="submission" date="2018-04" db="EMBL/GenBank/DDBJ databases">
        <title>The genome of golden apple snail Pomacea canaliculata provides insight into stress tolerance and invasive adaptation.</title>
        <authorList>
            <person name="Liu C."/>
            <person name="Liu B."/>
            <person name="Ren Y."/>
            <person name="Zhang Y."/>
            <person name="Wang H."/>
            <person name="Li S."/>
            <person name="Jiang F."/>
            <person name="Yin L."/>
            <person name="Zhang G."/>
            <person name="Qian W."/>
            <person name="Fan W."/>
        </authorList>
    </citation>
    <scope>NUCLEOTIDE SEQUENCE [LARGE SCALE GENOMIC DNA]</scope>
    <source>
        <strain evidence="5">SZHN2017</strain>
        <tissue evidence="5">Muscle</tissue>
    </source>
</reference>
<dbReference type="Proteomes" id="UP000245119">
    <property type="component" value="Linkage Group LG3"/>
</dbReference>
<dbReference type="GO" id="GO:0006874">
    <property type="term" value="P:intracellular calcium ion homeostasis"/>
    <property type="evidence" value="ECO:0007669"/>
    <property type="project" value="TreeGrafter"/>
</dbReference>
<gene>
    <name evidence="5" type="ORF">C0Q70_06496</name>
</gene>
<dbReference type="Pfam" id="PF03298">
    <property type="entry name" value="Stanniocalcin"/>
    <property type="match status" value="1"/>
</dbReference>
<dbReference type="PANTHER" id="PTHR11245:SF6">
    <property type="entry name" value="DUF19 DOMAIN-CONTAINING PROTEIN"/>
    <property type="match status" value="1"/>
</dbReference>
<organism evidence="5 6">
    <name type="scientific">Pomacea canaliculata</name>
    <name type="common">Golden apple snail</name>
    <dbReference type="NCBI Taxonomy" id="400727"/>
    <lineage>
        <taxon>Eukaryota</taxon>
        <taxon>Metazoa</taxon>
        <taxon>Spiralia</taxon>
        <taxon>Lophotrochozoa</taxon>
        <taxon>Mollusca</taxon>
        <taxon>Gastropoda</taxon>
        <taxon>Caenogastropoda</taxon>
        <taxon>Architaenioglossa</taxon>
        <taxon>Ampullarioidea</taxon>
        <taxon>Ampullariidae</taxon>
        <taxon>Pomacea</taxon>
    </lineage>
</organism>
<name>A0A2T7PP82_POMCA</name>
<dbReference type="GO" id="GO:0005615">
    <property type="term" value="C:extracellular space"/>
    <property type="evidence" value="ECO:0007669"/>
    <property type="project" value="TreeGrafter"/>
</dbReference>
<evidence type="ECO:0000256" key="3">
    <source>
        <dbReference type="ARBA" id="ARBA00022702"/>
    </source>
</evidence>